<gene>
    <name evidence="2" type="ORF">HNR21_000420</name>
</gene>
<feature type="compositionally biased region" description="Polar residues" evidence="1">
    <location>
        <begin position="1"/>
        <end position="11"/>
    </location>
</feature>
<dbReference type="RefSeq" id="WP_182703799.1">
    <property type="nucleotide sequence ID" value="NZ_JACJII010000001.1"/>
</dbReference>
<dbReference type="InterPro" id="IPR046036">
    <property type="entry name" value="DUF5994"/>
</dbReference>
<comment type="caution">
    <text evidence="2">The sequence shown here is derived from an EMBL/GenBank/DDBJ whole genome shotgun (WGS) entry which is preliminary data.</text>
</comment>
<feature type="compositionally biased region" description="Low complexity" evidence="1">
    <location>
        <begin position="12"/>
        <end position="24"/>
    </location>
</feature>
<feature type="region of interest" description="Disordered" evidence="1">
    <location>
        <begin position="146"/>
        <end position="184"/>
    </location>
</feature>
<protein>
    <submittedName>
        <fullName evidence="2">Uncharacterized protein</fullName>
    </submittedName>
</protein>
<proteinExistence type="predicted"/>
<name>A0A7W3MTD7_9ACTN</name>
<dbReference type="EMBL" id="JACJII010000001">
    <property type="protein sequence ID" value="MBA9001538.1"/>
    <property type="molecule type" value="Genomic_DNA"/>
</dbReference>
<dbReference type="Proteomes" id="UP000539313">
    <property type="component" value="Unassembled WGS sequence"/>
</dbReference>
<dbReference type="AlphaFoldDB" id="A0A7W3MTD7"/>
<keyword evidence="3" id="KW-1185">Reference proteome</keyword>
<dbReference type="Pfam" id="PF19457">
    <property type="entry name" value="DUF5994"/>
    <property type="match status" value="1"/>
</dbReference>
<sequence>MWTTAERATTISLSPPSEPRLSLRPPRPVGAVPTMLDGGWWPRSADPVAELPGLILALQAHDPAGARSPVTRVLLAVADWSDRPRRLRIDGPAESQVVRLGWFDTLPAGLLTAIRADGHRTDLLTVPASAGRAAAWAAMEAAADPGNRIDTPGLLATLGTPPGPARQAETEAPQNARESEGGRL</sequence>
<evidence type="ECO:0000256" key="1">
    <source>
        <dbReference type="SAM" id="MobiDB-lite"/>
    </source>
</evidence>
<accession>A0A7W3MTD7</accession>
<evidence type="ECO:0000313" key="2">
    <source>
        <dbReference type="EMBL" id="MBA9001538.1"/>
    </source>
</evidence>
<reference evidence="2 3" key="1">
    <citation type="submission" date="2020-08" db="EMBL/GenBank/DDBJ databases">
        <title>Sequencing the genomes of 1000 actinobacteria strains.</title>
        <authorList>
            <person name="Klenk H.-P."/>
        </authorList>
    </citation>
    <scope>NUCLEOTIDE SEQUENCE [LARGE SCALE GENOMIC DNA]</scope>
    <source>
        <strain evidence="2 3">DSM 45823</strain>
    </source>
</reference>
<organism evidence="2 3">
    <name type="scientific">Thermomonospora cellulosilytica</name>
    <dbReference type="NCBI Taxonomy" id="1411118"/>
    <lineage>
        <taxon>Bacteria</taxon>
        <taxon>Bacillati</taxon>
        <taxon>Actinomycetota</taxon>
        <taxon>Actinomycetes</taxon>
        <taxon>Streptosporangiales</taxon>
        <taxon>Thermomonosporaceae</taxon>
        <taxon>Thermomonospora</taxon>
    </lineage>
</organism>
<feature type="region of interest" description="Disordered" evidence="1">
    <location>
        <begin position="1"/>
        <end position="26"/>
    </location>
</feature>
<evidence type="ECO:0000313" key="3">
    <source>
        <dbReference type="Proteomes" id="UP000539313"/>
    </source>
</evidence>